<name>A0A5K7YWB0_9BACT</name>
<accession>A0A5K7YWB0</accession>
<dbReference type="Proteomes" id="UP000427906">
    <property type="component" value="Chromosome"/>
</dbReference>
<sequence>MKKITPVGLIFFLALFYVFFQAGTCLAYQFAWNVIQHRVHESQATDNRLAFEIQDDSGNYVESKSTVTAVVLKYPDGSPVTLGELLFEGPYEYIGAGFFAGGPGWYFNDPEQISDFFADIESPLVTGAYTLEVSMINGENLSATINFDFLLDLPIISSRTFQIHTDASGNVHWTWKIPEQLLLLAQSYTIQIRAGVAAYNSGEMVALYWPNLPAEMGYSIVPAGIYQDLVSQADDLRFAFQVRTSNNNARAYSSRIIFSPPSSAVSVIPKKSVVVVPLN</sequence>
<reference evidence="1 2" key="1">
    <citation type="submission" date="2019-11" db="EMBL/GenBank/DDBJ databases">
        <title>Comparative genomics of hydrocarbon-degrading Desulfosarcina strains.</title>
        <authorList>
            <person name="Watanabe M."/>
            <person name="Kojima H."/>
            <person name="Fukui M."/>
        </authorList>
    </citation>
    <scope>NUCLEOTIDE SEQUENCE [LARGE SCALE GENOMIC DNA]</scope>
    <source>
        <strain evidence="1 2">PL12</strain>
    </source>
</reference>
<dbReference type="EMBL" id="AP021874">
    <property type="protein sequence ID" value="BBO71371.1"/>
    <property type="molecule type" value="Genomic_DNA"/>
</dbReference>
<gene>
    <name evidence="1" type="ORF">DSCA_53010</name>
</gene>
<dbReference type="OrthoDB" id="9839030at2"/>
<evidence type="ECO:0000313" key="2">
    <source>
        <dbReference type="Proteomes" id="UP000427906"/>
    </source>
</evidence>
<evidence type="ECO:0000313" key="1">
    <source>
        <dbReference type="EMBL" id="BBO71371.1"/>
    </source>
</evidence>
<proteinExistence type="predicted"/>
<organism evidence="1 2">
    <name type="scientific">Desulfosarcina alkanivorans</name>
    <dbReference type="NCBI Taxonomy" id="571177"/>
    <lineage>
        <taxon>Bacteria</taxon>
        <taxon>Pseudomonadati</taxon>
        <taxon>Thermodesulfobacteriota</taxon>
        <taxon>Desulfobacteria</taxon>
        <taxon>Desulfobacterales</taxon>
        <taxon>Desulfosarcinaceae</taxon>
        <taxon>Desulfosarcina</taxon>
    </lineage>
</organism>
<keyword evidence="2" id="KW-1185">Reference proteome</keyword>
<dbReference type="RefSeq" id="WP_155319225.1">
    <property type="nucleotide sequence ID" value="NZ_AP021874.1"/>
</dbReference>
<dbReference type="KEGG" id="dalk:DSCA_53010"/>
<dbReference type="AlphaFoldDB" id="A0A5K7YWB0"/>
<protein>
    <submittedName>
        <fullName evidence="1">Uncharacterized protein</fullName>
    </submittedName>
</protein>